<evidence type="ECO:0000313" key="2">
    <source>
        <dbReference type="Proteomes" id="UP000254209"/>
    </source>
</evidence>
<organism evidence="1 2">
    <name type="scientific">Alysiella crassa</name>
    <dbReference type="NCBI Taxonomy" id="153491"/>
    <lineage>
        <taxon>Bacteria</taxon>
        <taxon>Pseudomonadati</taxon>
        <taxon>Pseudomonadota</taxon>
        <taxon>Betaproteobacteria</taxon>
        <taxon>Neisseriales</taxon>
        <taxon>Neisseriaceae</taxon>
        <taxon>Alysiella</taxon>
    </lineage>
</organism>
<reference evidence="1 2" key="1">
    <citation type="submission" date="2018-06" db="EMBL/GenBank/DDBJ databases">
        <authorList>
            <consortium name="Pathogen Informatics"/>
            <person name="Doyle S."/>
        </authorList>
    </citation>
    <scope>NUCLEOTIDE SEQUENCE [LARGE SCALE GENOMIC DNA]</scope>
    <source>
        <strain evidence="1 2">NCTC10283</strain>
    </source>
</reference>
<proteinExistence type="predicted"/>
<accession>A0A376BWD9</accession>
<sequence length="116" mass="13118">MNKMETDTTTLMAVLMVFAAALEDCTKVVISGKINELSKDEQDSWLFNYNNLLVAKPFYEGIYQAVSAHAALKAQFSREFAYFAQQLKFVDMMLSNPKMQMILSAEHDVSPKSTVH</sequence>
<evidence type="ECO:0000313" key="1">
    <source>
        <dbReference type="EMBL" id="SSY80664.1"/>
    </source>
</evidence>
<dbReference type="Proteomes" id="UP000254209">
    <property type="component" value="Unassembled WGS sequence"/>
</dbReference>
<keyword evidence="2" id="KW-1185">Reference proteome</keyword>
<dbReference type="AlphaFoldDB" id="A0A376BWD9"/>
<dbReference type="STRING" id="1120980.GCA_000745955_00574"/>
<gene>
    <name evidence="1" type="ORF">NCTC10283_02224</name>
</gene>
<protein>
    <submittedName>
        <fullName evidence="1">Uncharacterized protein</fullName>
    </submittedName>
</protein>
<dbReference type="RefSeq" id="WP_034291472.1">
    <property type="nucleotide sequence ID" value="NZ_CP091519.2"/>
</dbReference>
<name>A0A376BWD9_9NEIS</name>
<dbReference type="EMBL" id="UFSO01000003">
    <property type="protein sequence ID" value="SSY80664.1"/>
    <property type="molecule type" value="Genomic_DNA"/>
</dbReference>